<dbReference type="InterPro" id="IPR022412">
    <property type="entry name" value="Quinolinate_PRibosylTrfase_N"/>
</dbReference>
<name>A0ABV7J6K6_9GAMM</name>
<evidence type="ECO:0000256" key="2">
    <source>
        <dbReference type="ARBA" id="ARBA00004893"/>
    </source>
</evidence>
<evidence type="ECO:0000256" key="4">
    <source>
        <dbReference type="ARBA" id="ARBA00011944"/>
    </source>
</evidence>
<sequence length="275" mass="30234">MKPVKYRHIIASALLEDIQTGDLTSEAIFDTQQLCEAKLIAKQDGVIAGLEVFRESFLLFDSNVEVTLNHNDGDHCKNRDVIARIKGRVLSVLGAERVALNLLQRMSGIATLTNQFVQLAQGKCKILDTRKTAPNLRVLDKWAVELGGGMNHRHGLYDMAMLKENHIKAAGGITQAVDKLLAYDNHQRPIEVEVTNLDELREALQCPVDRIMLDNMDNTTMAEAVKITAGKIDLEASGNVNLDTIEGISLTGVDYVSIGALTHSVKAMDYSLLVV</sequence>
<comment type="similarity">
    <text evidence="3 9">Belongs to the NadC/ModD family.</text>
</comment>
<comment type="function">
    <text evidence="1">Involved in the catabolism of quinolinic acid (QA).</text>
</comment>
<evidence type="ECO:0000256" key="1">
    <source>
        <dbReference type="ARBA" id="ARBA00003237"/>
    </source>
</evidence>
<dbReference type="Gene3D" id="3.90.1170.20">
    <property type="entry name" value="Quinolinate phosphoribosyl transferase, N-terminal domain"/>
    <property type="match status" value="1"/>
</dbReference>
<dbReference type="SUPFAM" id="SSF54675">
    <property type="entry name" value="Nicotinate/Quinolinate PRTase N-terminal domain-like"/>
    <property type="match status" value="1"/>
</dbReference>
<keyword evidence="13" id="KW-1185">Reference proteome</keyword>
<evidence type="ECO:0000256" key="8">
    <source>
        <dbReference type="ARBA" id="ARBA00033102"/>
    </source>
</evidence>
<evidence type="ECO:0000256" key="7">
    <source>
        <dbReference type="ARBA" id="ARBA00022679"/>
    </source>
</evidence>
<dbReference type="InterPro" id="IPR002638">
    <property type="entry name" value="Quinolinate_PRibosylTrfase_C"/>
</dbReference>
<dbReference type="EMBL" id="JBHRTS010000003">
    <property type="protein sequence ID" value="MFC3193725.1"/>
    <property type="molecule type" value="Genomic_DNA"/>
</dbReference>
<dbReference type="Pfam" id="PF01729">
    <property type="entry name" value="QRPTase_C"/>
    <property type="match status" value="1"/>
</dbReference>
<dbReference type="NCBIfam" id="TIGR00078">
    <property type="entry name" value="nadC"/>
    <property type="match status" value="1"/>
</dbReference>
<comment type="pathway">
    <text evidence="2">Cofactor biosynthesis; NAD(+) biosynthesis; nicotinate D-ribonucleotide from quinolinate: step 1/1.</text>
</comment>
<dbReference type="Proteomes" id="UP001595533">
    <property type="component" value="Unassembled WGS sequence"/>
</dbReference>
<organism evidence="12 13">
    <name type="scientific">Marinicella sediminis</name>
    <dbReference type="NCBI Taxonomy" id="1792834"/>
    <lineage>
        <taxon>Bacteria</taxon>
        <taxon>Pseudomonadati</taxon>
        <taxon>Pseudomonadota</taxon>
        <taxon>Gammaproteobacteria</taxon>
        <taxon>Lysobacterales</taxon>
        <taxon>Marinicellaceae</taxon>
        <taxon>Marinicella</taxon>
    </lineage>
</organism>
<dbReference type="InterPro" id="IPR004393">
    <property type="entry name" value="NadC"/>
</dbReference>
<evidence type="ECO:0000313" key="13">
    <source>
        <dbReference type="Proteomes" id="UP001595533"/>
    </source>
</evidence>
<dbReference type="GO" id="GO:0004514">
    <property type="term" value="F:nicotinate-nucleotide diphosphorylase (carboxylating) activity"/>
    <property type="evidence" value="ECO:0007669"/>
    <property type="project" value="UniProtKB-EC"/>
</dbReference>
<feature type="domain" description="Quinolinate phosphoribosyl transferase N-terminal" evidence="11">
    <location>
        <begin position="22"/>
        <end position="107"/>
    </location>
</feature>
<evidence type="ECO:0000256" key="9">
    <source>
        <dbReference type="PIRNR" id="PIRNR006250"/>
    </source>
</evidence>
<dbReference type="InterPro" id="IPR036068">
    <property type="entry name" value="Nicotinate_pribotase-like_C"/>
</dbReference>
<evidence type="ECO:0000256" key="5">
    <source>
        <dbReference type="ARBA" id="ARBA00022642"/>
    </source>
</evidence>
<evidence type="ECO:0000259" key="10">
    <source>
        <dbReference type="Pfam" id="PF01729"/>
    </source>
</evidence>
<keyword evidence="6 9" id="KW-0328">Glycosyltransferase</keyword>
<dbReference type="SUPFAM" id="SSF51690">
    <property type="entry name" value="Nicotinate/Quinolinate PRTase C-terminal domain-like"/>
    <property type="match status" value="1"/>
</dbReference>
<evidence type="ECO:0000259" key="11">
    <source>
        <dbReference type="Pfam" id="PF02749"/>
    </source>
</evidence>
<dbReference type="InterPro" id="IPR027277">
    <property type="entry name" value="NadC/ModD"/>
</dbReference>
<dbReference type="Gene3D" id="3.20.20.70">
    <property type="entry name" value="Aldolase class I"/>
    <property type="match status" value="1"/>
</dbReference>
<dbReference type="PANTHER" id="PTHR32179:SF3">
    <property type="entry name" value="NICOTINATE-NUCLEOTIDE PYROPHOSPHORYLASE [CARBOXYLATING]"/>
    <property type="match status" value="1"/>
</dbReference>
<dbReference type="EC" id="2.4.2.19" evidence="4"/>
<dbReference type="InterPro" id="IPR037128">
    <property type="entry name" value="Quinolinate_PRibosylTase_N_sf"/>
</dbReference>
<dbReference type="RefSeq" id="WP_077411469.1">
    <property type="nucleotide sequence ID" value="NZ_JBHRTS010000003.1"/>
</dbReference>
<gene>
    <name evidence="12" type="primary">nadC</name>
    <name evidence="12" type="ORF">ACFODZ_05690</name>
</gene>
<dbReference type="Pfam" id="PF02749">
    <property type="entry name" value="QRPTase_N"/>
    <property type="match status" value="1"/>
</dbReference>
<evidence type="ECO:0000313" key="12">
    <source>
        <dbReference type="EMBL" id="MFC3193725.1"/>
    </source>
</evidence>
<dbReference type="InterPro" id="IPR013785">
    <property type="entry name" value="Aldolase_TIM"/>
</dbReference>
<keyword evidence="7 9" id="KW-0808">Transferase</keyword>
<keyword evidence="5" id="KW-0662">Pyridine nucleotide biosynthesis</keyword>
<protein>
    <recommendedName>
        <fullName evidence="4">nicotinate-nucleotide diphosphorylase (carboxylating)</fullName>
        <ecNumber evidence="4">2.4.2.19</ecNumber>
    </recommendedName>
    <alternativeName>
        <fullName evidence="8">Quinolinate phosphoribosyltransferase [decarboxylating]</fullName>
    </alternativeName>
</protein>
<proteinExistence type="inferred from homology"/>
<accession>A0ABV7J6K6</accession>
<dbReference type="PANTHER" id="PTHR32179">
    <property type="entry name" value="NICOTINATE-NUCLEOTIDE PYROPHOSPHORYLASE [CARBOXYLATING]"/>
    <property type="match status" value="1"/>
</dbReference>
<reference evidence="13" key="1">
    <citation type="journal article" date="2019" name="Int. J. Syst. Evol. Microbiol.">
        <title>The Global Catalogue of Microorganisms (GCM) 10K type strain sequencing project: providing services to taxonomists for standard genome sequencing and annotation.</title>
        <authorList>
            <consortium name="The Broad Institute Genomics Platform"/>
            <consortium name="The Broad Institute Genome Sequencing Center for Infectious Disease"/>
            <person name="Wu L."/>
            <person name="Ma J."/>
        </authorList>
    </citation>
    <scope>NUCLEOTIDE SEQUENCE [LARGE SCALE GENOMIC DNA]</scope>
    <source>
        <strain evidence="13">KCTC 42953</strain>
    </source>
</reference>
<dbReference type="PIRSF" id="PIRSF006250">
    <property type="entry name" value="NadC_ModD"/>
    <property type="match status" value="1"/>
</dbReference>
<feature type="domain" description="Quinolinate phosphoribosyl transferase C-terminal" evidence="10">
    <location>
        <begin position="109"/>
        <end position="272"/>
    </location>
</feature>
<comment type="caution">
    <text evidence="12">The sequence shown here is derived from an EMBL/GenBank/DDBJ whole genome shotgun (WGS) entry which is preliminary data.</text>
</comment>
<evidence type="ECO:0000256" key="6">
    <source>
        <dbReference type="ARBA" id="ARBA00022676"/>
    </source>
</evidence>
<dbReference type="CDD" id="cd01572">
    <property type="entry name" value="QPRTase"/>
    <property type="match status" value="1"/>
</dbReference>
<evidence type="ECO:0000256" key="3">
    <source>
        <dbReference type="ARBA" id="ARBA00009400"/>
    </source>
</evidence>